<sequence>MAPLTKDTDAIDKADTRRPLIVLRTRSSPISFFTSHHSVNLQVSLFSPANPTKPFNMTTVEPQGLDSFSDRAQQSRPASAAGSIPSSVQRTMGLTIEGPIDEFVINMKKDFVGRFNDINEQLGENYDGIKALEKSVKALESSVSELKESVDKRVDGLEERFGKMERQLRRIEALLGGRQNPTPGTSASEDSDHGDGGSQHHSEAEDTAPQPQQAVQPAPAPTQPVQPPQPPPIPPTHLAPPTAPVIHTSVSSPSLRSSSSKRSFKRMMKQLLRSKKDLDESFKYLFDEEAVSPHLSNFPRLPPPDCRPFYRCTAAACWSFH</sequence>
<feature type="compositionally biased region" description="Low complexity" evidence="2">
    <location>
        <begin position="249"/>
        <end position="261"/>
    </location>
</feature>
<accession>A0A060SIY4</accession>
<name>A0A060SIY4_PYCCI</name>
<feature type="compositionally biased region" description="Polar residues" evidence="2">
    <location>
        <begin position="179"/>
        <end position="188"/>
    </location>
</feature>
<dbReference type="STRING" id="5643.A0A060SIY4"/>
<dbReference type="OrthoDB" id="10549056at2759"/>
<keyword evidence="4" id="KW-1185">Reference proteome</keyword>
<dbReference type="AlphaFoldDB" id="A0A060SIY4"/>
<feature type="compositionally biased region" description="Basic and acidic residues" evidence="2">
    <location>
        <begin position="190"/>
        <end position="204"/>
    </location>
</feature>
<protein>
    <submittedName>
        <fullName evidence="3">Uncharacterized protein</fullName>
    </submittedName>
</protein>
<evidence type="ECO:0000313" key="3">
    <source>
        <dbReference type="EMBL" id="CDO72189.1"/>
    </source>
</evidence>
<proteinExistence type="predicted"/>
<dbReference type="Proteomes" id="UP000029665">
    <property type="component" value="Unassembled WGS sequence"/>
</dbReference>
<feature type="coiled-coil region" evidence="1">
    <location>
        <begin position="129"/>
        <end position="174"/>
    </location>
</feature>
<reference evidence="3" key="1">
    <citation type="submission" date="2014-01" db="EMBL/GenBank/DDBJ databases">
        <title>The genome of the white-rot fungus Pycnoporus cinnabarinus: a basidiomycete model with a versatile arsenal for lignocellulosic biomass breakdown.</title>
        <authorList>
            <person name="Levasseur A."/>
            <person name="Lomascolo A."/>
            <person name="Ruiz-Duenas F.J."/>
            <person name="Uzan E."/>
            <person name="Piumi F."/>
            <person name="Kues U."/>
            <person name="Ram A.F.J."/>
            <person name="Murat C."/>
            <person name="Haon M."/>
            <person name="Benoit I."/>
            <person name="Arfi Y."/>
            <person name="Chevret D."/>
            <person name="Drula E."/>
            <person name="Kwon M.J."/>
            <person name="Gouret P."/>
            <person name="Lesage-Meessen L."/>
            <person name="Lombard V."/>
            <person name="Mariette J."/>
            <person name="Noirot C."/>
            <person name="Park J."/>
            <person name="Patyshakuliyeva A."/>
            <person name="Wieneger R.A.B."/>
            <person name="Wosten H.A.B."/>
            <person name="Martin F."/>
            <person name="Coutinho P.M."/>
            <person name="de Vries R."/>
            <person name="Martinez A.T."/>
            <person name="Klopp C."/>
            <person name="Pontarotti P."/>
            <person name="Henrissat B."/>
            <person name="Record E."/>
        </authorList>
    </citation>
    <scope>NUCLEOTIDE SEQUENCE [LARGE SCALE GENOMIC DNA]</scope>
    <source>
        <strain evidence="3">BRFM137</strain>
    </source>
</reference>
<keyword evidence="1" id="KW-0175">Coiled coil</keyword>
<feature type="compositionally biased region" description="Low complexity" evidence="2">
    <location>
        <begin position="207"/>
        <end position="217"/>
    </location>
</feature>
<organism evidence="3 4">
    <name type="scientific">Pycnoporus cinnabarinus</name>
    <name type="common">Cinnabar-red polypore</name>
    <name type="synonym">Trametes cinnabarina</name>
    <dbReference type="NCBI Taxonomy" id="5643"/>
    <lineage>
        <taxon>Eukaryota</taxon>
        <taxon>Fungi</taxon>
        <taxon>Dikarya</taxon>
        <taxon>Basidiomycota</taxon>
        <taxon>Agaricomycotina</taxon>
        <taxon>Agaricomycetes</taxon>
        <taxon>Polyporales</taxon>
        <taxon>Polyporaceae</taxon>
        <taxon>Trametes</taxon>
    </lineage>
</organism>
<dbReference type="EMBL" id="CCBP010000111">
    <property type="protein sequence ID" value="CDO72189.1"/>
    <property type="molecule type" value="Genomic_DNA"/>
</dbReference>
<feature type="region of interest" description="Disordered" evidence="2">
    <location>
        <begin position="174"/>
        <end position="263"/>
    </location>
</feature>
<evidence type="ECO:0000256" key="2">
    <source>
        <dbReference type="SAM" id="MobiDB-lite"/>
    </source>
</evidence>
<feature type="compositionally biased region" description="Pro residues" evidence="2">
    <location>
        <begin position="218"/>
        <end position="243"/>
    </location>
</feature>
<gene>
    <name evidence="3" type="ORF">BN946_scf184970.g41</name>
</gene>
<evidence type="ECO:0000256" key="1">
    <source>
        <dbReference type="SAM" id="Coils"/>
    </source>
</evidence>
<comment type="caution">
    <text evidence="3">The sequence shown here is derived from an EMBL/GenBank/DDBJ whole genome shotgun (WGS) entry which is preliminary data.</text>
</comment>
<evidence type="ECO:0000313" key="4">
    <source>
        <dbReference type="Proteomes" id="UP000029665"/>
    </source>
</evidence>
<dbReference type="HOGENOM" id="CLU_866376_0_0_1"/>